<dbReference type="SUPFAM" id="SSF53448">
    <property type="entry name" value="Nucleotide-diphospho-sugar transferases"/>
    <property type="match status" value="1"/>
</dbReference>
<evidence type="ECO:0000256" key="1">
    <source>
        <dbReference type="ARBA" id="ARBA00001862"/>
    </source>
</evidence>
<evidence type="ECO:0000256" key="6">
    <source>
        <dbReference type="ARBA" id="ARBA00011881"/>
    </source>
</evidence>
<dbReference type="SFLD" id="SFLDS00003">
    <property type="entry name" value="Haloacid_Dehalogenase"/>
    <property type="match status" value="1"/>
</dbReference>
<evidence type="ECO:0000256" key="3">
    <source>
        <dbReference type="ARBA" id="ARBA00005141"/>
    </source>
</evidence>
<dbReference type="Pfam" id="PF02348">
    <property type="entry name" value="CTP_transf_3"/>
    <property type="match status" value="1"/>
</dbReference>
<keyword evidence="8" id="KW-0479">Metal-binding</keyword>
<keyword evidence="10" id="KW-0460">Magnesium</keyword>
<comment type="caution">
    <text evidence="11">The sequence shown here is derived from an EMBL/GenBank/DDBJ whole genome shotgun (WGS) entry which is preliminary data.</text>
</comment>
<evidence type="ECO:0000256" key="7">
    <source>
        <dbReference type="ARBA" id="ARBA00012491"/>
    </source>
</evidence>
<evidence type="ECO:0000256" key="2">
    <source>
        <dbReference type="ARBA" id="ARBA00001946"/>
    </source>
</evidence>
<dbReference type="EMBL" id="BAAAME010000002">
    <property type="protein sequence ID" value="GAA1732506.1"/>
    <property type="molecule type" value="Genomic_DNA"/>
</dbReference>
<evidence type="ECO:0000256" key="5">
    <source>
        <dbReference type="ARBA" id="ARBA00010726"/>
    </source>
</evidence>
<comment type="subunit">
    <text evidence="6">Homotetramer.</text>
</comment>
<dbReference type="Pfam" id="PF08282">
    <property type="entry name" value="Hydrolase_3"/>
    <property type="match status" value="1"/>
</dbReference>
<comment type="catalytic activity">
    <reaction evidence="1">
        <text>an N-acylneuraminate + CTP = a CMP-N-acyl-beta-neuraminate + diphosphate</text>
        <dbReference type="Rhea" id="RHEA:11344"/>
        <dbReference type="ChEBI" id="CHEBI:33019"/>
        <dbReference type="ChEBI" id="CHEBI:37563"/>
        <dbReference type="ChEBI" id="CHEBI:60073"/>
        <dbReference type="ChEBI" id="CHEBI:68671"/>
        <dbReference type="EC" id="2.7.7.43"/>
    </reaction>
</comment>
<dbReference type="Gene3D" id="3.40.50.1000">
    <property type="entry name" value="HAD superfamily/HAD-like"/>
    <property type="match status" value="1"/>
</dbReference>
<evidence type="ECO:0000313" key="11">
    <source>
        <dbReference type="EMBL" id="GAA1732506.1"/>
    </source>
</evidence>
<evidence type="ECO:0000313" key="12">
    <source>
        <dbReference type="Proteomes" id="UP001501057"/>
    </source>
</evidence>
<dbReference type="InterPro" id="IPR003329">
    <property type="entry name" value="Cytidylyl_trans"/>
</dbReference>
<dbReference type="PANTHER" id="PTHR21485:SF3">
    <property type="entry name" value="N-ACYLNEURAMINATE CYTIDYLYLTRANSFERASE"/>
    <property type="match status" value="1"/>
</dbReference>
<comment type="cofactor">
    <cofactor evidence="2">
        <name>Mg(2+)</name>
        <dbReference type="ChEBI" id="CHEBI:18420"/>
    </cofactor>
</comment>
<reference evidence="12" key="1">
    <citation type="journal article" date="2019" name="Int. J. Syst. Evol. Microbiol.">
        <title>The Global Catalogue of Microorganisms (GCM) 10K type strain sequencing project: providing services to taxonomists for standard genome sequencing and annotation.</title>
        <authorList>
            <consortium name="The Broad Institute Genomics Platform"/>
            <consortium name="The Broad Institute Genome Sequencing Center for Infectious Disease"/>
            <person name="Wu L."/>
            <person name="Ma J."/>
        </authorList>
    </citation>
    <scope>NUCLEOTIDE SEQUENCE [LARGE SCALE GENOMIC DNA]</scope>
    <source>
        <strain evidence="12">JCM 13518</strain>
    </source>
</reference>
<keyword evidence="9" id="KW-0378">Hydrolase</keyword>
<comment type="pathway">
    <text evidence="3">Amino-sugar metabolism; N-acetylneuraminate metabolism.</text>
</comment>
<dbReference type="SFLD" id="SFLDG01136">
    <property type="entry name" value="C1.6:_Phosphoserine_Phosphatas"/>
    <property type="match status" value="1"/>
</dbReference>
<evidence type="ECO:0000256" key="4">
    <source>
        <dbReference type="ARBA" id="ARBA00005893"/>
    </source>
</evidence>
<evidence type="ECO:0000256" key="9">
    <source>
        <dbReference type="ARBA" id="ARBA00022801"/>
    </source>
</evidence>
<dbReference type="SUPFAM" id="SSF56784">
    <property type="entry name" value="HAD-like"/>
    <property type="match status" value="1"/>
</dbReference>
<comment type="similarity">
    <text evidence="5">Belongs to the CMP-NeuNAc synthase family.</text>
</comment>
<dbReference type="InterPro" id="IPR010023">
    <property type="entry name" value="KdsC_fam"/>
</dbReference>
<proteinExistence type="inferred from homology"/>
<keyword evidence="12" id="KW-1185">Reference proteome</keyword>
<gene>
    <name evidence="11" type="ORF">GCM10009710_11590</name>
</gene>
<accession>A0ABP4VQ09</accession>
<name>A0ABP4VQ09_9ACTN</name>
<evidence type="ECO:0000256" key="10">
    <source>
        <dbReference type="ARBA" id="ARBA00022842"/>
    </source>
</evidence>
<organism evidence="11 12">
    <name type="scientific">Aeromicrobium alkaliterrae</name>
    <dbReference type="NCBI Taxonomy" id="302168"/>
    <lineage>
        <taxon>Bacteria</taxon>
        <taxon>Bacillati</taxon>
        <taxon>Actinomycetota</taxon>
        <taxon>Actinomycetes</taxon>
        <taxon>Propionibacteriales</taxon>
        <taxon>Nocardioidaceae</taxon>
        <taxon>Aeromicrobium</taxon>
    </lineage>
</organism>
<keyword evidence="11" id="KW-0548">Nucleotidyltransferase</keyword>
<dbReference type="InterPro" id="IPR023214">
    <property type="entry name" value="HAD_sf"/>
</dbReference>
<dbReference type="CDD" id="cd02513">
    <property type="entry name" value="CMP-NeuAc_Synthase"/>
    <property type="match status" value="1"/>
</dbReference>
<evidence type="ECO:0000256" key="8">
    <source>
        <dbReference type="ARBA" id="ARBA00022723"/>
    </source>
</evidence>
<dbReference type="InterPro" id="IPR029044">
    <property type="entry name" value="Nucleotide-diphossugar_trans"/>
</dbReference>
<dbReference type="InterPro" id="IPR050793">
    <property type="entry name" value="CMP-NeuNAc_synthase"/>
</dbReference>
<sequence>MSHLAPAPSPASPVESTGGVVAVIPARGGSKGVPRKNLRELGGEPLIGRAVRTLREVRGINAVIVSTDDEEIADAARGYGALVIDRPRRLAGDLASSESALRHALDELGSYGSVPEVTVFVQATSPFIEPADVDRAIAAVQQDVADVAFSVAPSHAHLWTTTEDGPVGINHDSSTRLRRQDRSPEFVETGAFYAMRTRGFLEHGHRFFGRLHMVEVDPADAMEIDTTDDFSLAELALAHREANRPTPLRVKAVVTDFDGVHTSDRVTVDENGIESVTVNRSDGMGVSMLKKAGIELLILSTETNGVVAARAAKLGVEVIHGCDDKPTALRAWAAERGIALTDIAYLGNDVNDIGCLRLVGFPVAVADAHPAALHAAHIVLRRHGGDGVVRELADRVLAGTTSHHREGRDHG</sequence>
<protein>
    <recommendedName>
        <fullName evidence="7">N-acylneuraminate cytidylyltransferase</fullName>
        <ecNumber evidence="7">2.7.7.43</ecNumber>
    </recommendedName>
</protein>
<dbReference type="Gene3D" id="3.90.550.10">
    <property type="entry name" value="Spore Coat Polysaccharide Biosynthesis Protein SpsA, Chain A"/>
    <property type="match status" value="1"/>
</dbReference>
<dbReference type="Proteomes" id="UP001501057">
    <property type="component" value="Unassembled WGS sequence"/>
</dbReference>
<dbReference type="SFLD" id="SFLDG01138">
    <property type="entry name" value="C1.6.2:_Deoxy-d-mannose-octulo"/>
    <property type="match status" value="1"/>
</dbReference>
<dbReference type="GO" id="GO:0016779">
    <property type="term" value="F:nucleotidyltransferase activity"/>
    <property type="evidence" value="ECO:0007669"/>
    <property type="project" value="UniProtKB-KW"/>
</dbReference>
<comment type="similarity">
    <text evidence="4">Belongs to the KdsC family.</text>
</comment>
<keyword evidence="11" id="KW-0808">Transferase</keyword>
<dbReference type="EC" id="2.7.7.43" evidence="7"/>
<dbReference type="PANTHER" id="PTHR21485">
    <property type="entry name" value="HAD SUPERFAMILY MEMBERS CMAS AND KDSC"/>
    <property type="match status" value="1"/>
</dbReference>
<dbReference type="RefSeq" id="WP_344198698.1">
    <property type="nucleotide sequence ID" value="NZ_BAAAME010000002.1"/>
</dbReference>
<dbReference type="InterPro" id="IPR036412">
    <property type="entry name" value="HAD-like_sf"/>
</dbReference>